<gene>
    <name evidence="1" type="ORF">PK98_14855</name>
</gene>
<dbReference type="AlphaFoldDB" id="A0A0B2BWC4"/>
<sequence length="153" mass="16005">MSYIVSQIGVEAMATNSKIADDADDGVTLGTLIDRLGKGAAEEFFGRIDGSLRTGDVVHGTNVRESRVAFSKARLDGHAQLVVPGRASDGRRGAADIGDSVVVIKMDDFQAVVRAGRDEFDWGSAFAPRSGLEAATSGASIVRGARGARLLRA</sequence>
<name>A0A0B2BWC4_9SPHN</name>
<comment type="caution">
    <text evidence="1">The sequence shown here is derived from an EMBL/GenBank/DDBJ whole genome shotgun (WGS) entry which is preliminary data.</text>
</comment>
<dbReference type="RefSeq" id="WP_039097830.1">
    <property type="nucleotide sequence ID" value="NZ_JTDN01000003.1"/>
</dbReference>
<evidence type="ECO:0000313" key="1">
    <source>
        <dbReference type="EMBL" id="KHL24252.1"/>
    </source>
</evidence>
<dbReference type="EMBL" id="JTDN01000003">
    <property type="protein sequence ID" value="KHL24252.1"/>
    <property type="molecule type" value="Genomic_DNA"/>
</dbReference>
<protein>
    <submittedName>
        <fullName evidence="1">Uncharacterized protein</fullName>
    </submittedName>
</protein>
<accession>A0A0B2BWC4</accession>
<organism evidence="1 2">
    <name type="scientific">Croceibacterium mercuriale</name>
    <dbReference type="NCBI Taxonomy" id="1572751"/>
    <lineage>
        <taxon>Bacteria</taxon>
        <taxon>Pseudomonadati</taxon>
        <taxon>Pseudomonadota</taxon>
        <taxon>Alphaproteobacteria</taxon>
        <taxon>Sphingomonadales</taxon>
        <taxon>Erythrobacteraceae</taxon>
        <taxon>Croceibacterium</taxon>
    </lineage>
</organism>
<proteinExistence type="predicted"/>
<dbReference type="Proteomes" id="UP000030988">
    <property type="component" value="Unassembled WGS sequence"/>
</dbReference>
<keyword evidence="2" id="KW-1185">Reference proteome</keyword>
<reference evidence="1 2" key="1">
    <citation type="submission" date="2014-11" db="EMBL/GenBank/DDBJ databases">
        <title>Draft genome sequence of Kirrobacter mercurialis.</title>
        <authorList>
            <person name="Coil D.A."/>
            <person name="Eisen J.A."/>
        </authorList>
    </citation>
    <scope>NUCLEOTIDE SEQUENCE [LARGE SCALE GENOMIC DNA]</scope>
    <source>
        <strain evidence="1 2">Coronado</strain>
    </source>
</reference>
<evidence type="ECO:0000313" key="2">
    <source>
        <dbReference type="Proteomes" id="UP000030988"/>
    </source>
</evidence>
<dbReference type="OrthoDB" id="9868209at2"/>